<protein>
    <submittedName>
        <fullName evidence="1">Uncharacterized protein</fullName>
    </submittedName>
</protein>
<proteinExistence type="predicted"/>
<sequence length="186" mass="20422">MQLKNLFINFDPPPNNITNRLLTGSLSDDINSQLAYILCCMYYIQNYFSKVNYRKENVVKKIIGKQCRRGPRICLLLQQCLGHADSGTPLLPASDHPPTSFPVIPFRATSAILSLWHQPLSFFISLPNHHELPNPSELFHQGGGCCQPPGHPASVGPLNLPLPGLLFPPQQRGPGPLLPRAGAEGA</sequence>
<evidence type="ECO:0000313" key="2">
    <source>
        <dbReference type="Proteomes" id="UP000550707"/>
    </source>
</evidence>
<keyword evidence="2" id="KW-1185">Reference proteome</keyword>
<name>A0A7J8FSV2_MOLMO</name>
<organism evidence="1 2">
    <name type="scientific">Molossus molossus</name>
    <name type="common">Pallas' mastiff bat</name>
    <name type="synonym">Vespertilio molossus</name>
    <dbReference type="NCBI Taxonomy" id="27622"/>
    <lineage>
        <taxon>Eukaryota</taxon>
        <taxon>Metazoa</taxon>
        <taxon>Chordata</taxon>
        <taxon>Craniata</taxon>
        <taxon>Vertebrata</taxon>
        <taxon>Euteleostomi</taxon>
        <taxon>Mammalia</taxon>
        <taxon>Eutheria</taxon>
        <taxon>Laurasiatheria</taxon>
        <taxon>Chiroptera</taxon>
        <taxon>Yangochiroptera</taxon>
        <taxon>Molossidae</taxon>
        <taxon>Molossus</taxon>
    </lineage>
</organism>
<dbReference type="Proteomes" id="UP000550707">
    <property type="component" value="Unassembled WGS sequence"/>
</dbReference>
<accession>A0A7J8FSV2</accession>
<dbReference type="EMBL" id="JACASF010000011">
    <property type="protein sequence ID" value="KAF6450499.1"/>
    <property type="molecule type" value="Genomic_DNA"/>
</dbReference>
<comment type="caution">
    <text evidence="1">The sequence shown here is derived from an EMBL/GenBank/DDBJ whole genome shotgun (WGS) entry which is preliminary data.</text>
</comment>
<evidence type="ECO:0000313" key="1">
    <source>
        <dbReference type="EMBL" id="KAF6450499.1"/>
    </source>
</evidence>
<dbReference type="InParanoid" id="A0A7J8FSV2"/>
<dbReference type="AlphaFoldDB" id="A0A7J8FSV2"/>
<reference evidence="1 2" key="1">
    <citation type="journal article" date="2020" name="Nature">
        <title>Six reference-quality genomes reveal evolution of bat adaptations.</title>
        <authorList>
            <person name="Jebb D."/>
            <person name="Huang Z."/>
            <person name="Pippel M."/>
            <person name="Hughes G.M."/>
            <person name="Lavrichenko K."/>
            <person name="Devanna P."/>
            <person name="Winkler S."/>
            <person name="Jermiin L.S."/>
            <person name="Skirmuntt E.C."/>
            <person name="Katzourakis A."/>
            <person name="Burkitt-Gray L."/>
            <person name="Ray D.A."/>
            <person name="Sullivan K.A.M."/>
            <person name="Roscito J.G."/>
            <person name="Kirilenko B.M."/>
            <person name="Davalos L.M."/>
            <person name="Corthals A.P."/>
            <person name="Power M.L."/>
            <person name="Jones G."/>
            <person name="Ransome R.D."/>
            <person name="Dechmann D.K.N."/>
            <person name="Locatelli A.G."/>
            <person name="Puechmaille S.J."/>
            <person name="Fedrigo O."/>
            <person name="Jarvis E.D."/>
            <person name="Hiller M."/>
            <person name="Vernes S.C."/>
            <person name="Myers E.W."/>
            <person name="Teeling E.C."/>
        </authorList>
    </citation>
    <scope>NUCLEOTIDE SEQUENCE [LARGE SCALE GENOMIC DNA]</scope>
    <source>
        <strain evidence="1">MMolMol1</strain>
        <tissue evidence="1">Muscle</tissue>
    </source>
</reference>
<gene>
    <name evidence="1" type="ORF">HJG59_008373</name>
</gene>